<dbReference type="AlphaFoldDB" id="A0A3M2HGY2"/>
<proteinExistence type="predicted"/>
<name>A0A3M2HGY2_9GAMM</name>
<keyword evidence="2" id="KW-1185">Reference proteome</keyword>
<evidence type="ECO:0000313" key="1">
    <source>
        <dbReference type="EMBL" id="RMH88986.1"/>
    </source>
</evidence>
<reference evidence="1 2" key="1">
    <citation type="submission" date="2018-10" db="EMBL/GenBank/DDBJ databases">
        <title>Proposal of Lysobacter pythonis sp. nov. isolated from royal pythons (Python regius).</title>
        <authorList>
            <person name="Hans-Juergen B."/>
            <person name="Huptas C."/>
            <person name="Sandra B."/>
            <person name="Igor L."/>
            <person name="Joachim S."/>
            <person name="Siegfried S."/>
            <person name="Mareike W."/>
            <person name="Peter K."/>
        </authorList>
    </citation>
    <scope>NUCLEOTIDE SEQUENCE [LARGE SCALE GENOMIC DNA]</scope>
    <source>
        <strain evidence="1 2">4284/11</strain>
    </source>
</reference>
<sequence length="175" mass="17874">MSAPESRWATITQSETHLRQTLDAIDPPGSTALSERWGGRPSLGTAIADANQAGRLPVSEALDVRLRTTFPQQMPLILAGAPVGPETSTIRTPAPGGRAVRVAGAAGVALLAHDFIDTGHRVVQLHTQGNEPGADSAQNHFIGRNAGGMAGGFLFGAGYGAATGAWTGPGAFLTG</sequence>
<feature type="non-terminal residue" evidence="1">
    <location>
        <position position="175"/>
    </location>
</feature>
<dbReference type="EMBL" id="RFLY01000017">
    <property type="protein sequence ID" value="RMH88986.1"/>
    <property type="molecule type" value="Genomic_DNA"/>
</dbReference>
<gene>
    <name evidence="1" type="ORF">EBB59_10960</name>
</gene>
<comment type="caution">
    <text evidence="1">The sequence shown here is derived from an EMBL/GenBank/DDBJ whole genome shotgun (WGS) entry which is preliminary data.</text>
</comment>
<protein>
    <submittedName>
        <fullName evidence="1">Uncharacterized protein</fullName>
    </submittedName>
</protein>
<accession>A0A3M2HGY2</accession>
<evidence type="ECO:0000313" key="2">
    <source>
        <dbReference type="Proteomes" id="UP000275012"/>
    </source>
</evidence>
<organism evidence="1 2">
    <name type="scientific">Solilutibacter pythonis</name>
    <dbReference type="NCBI Taxonomy" id="2483112"/>
    <lineage>
        <taxon>Bacteria</taxon>
        <taxon>Pseudomonadati</taxon>
        <taxon>Pseudomonadota</taxon>
        <taxon>Gammaproteobacteria</taxon>
        <taxon>Lysobacterales</taxon>
        <taxon>Lysobacteraceae</taxon>
        <taxon>Solilutibacter</taxon>
    </lineage>
</organism>
<dbReference type="Proteomes" id="UP000275012">
    <property type="component" value="Unassembled WGS sequence"/>
</dbReference>